<keyword evidence="8" id="KW-1185">Reference proteome</keyword>
<dbReference type="SUPFAM" id="SSF103473">
    <property type="entry name" value="MFS general substrate transporter"/>
    <property type="match status" value="1"/>
</dbReference>
<evidence type="ECO:0000313" key="7">
    <source>
        <dbReference type="EMBL" id="UQS84650.1"/>
    </source>
</evidence>
<feature type="transmembrane region" description="Helical" evidence="6">
    <location>
        <begin position="304"/>
        <end position="324"/>
    </location>
</feature>
<keyword evidence="4 6" id="KW-1133">Transmembrane helix</keyword>
<gene>
    <name evidence="7" type="ORF">MOO46_05215</name>
</gene>
<dbReference type="Gene3D" id="1.20.1250.20">
    <property type="entry name" value="MFS general substrate transporter like domains"/>
    <property type="match status" value="1"/>
</dbReference>
<feature type="transmembrane region" description="Helical" evidence="6">
    <location>
        <begin position="28"/>
        <end position="50"/>
    </location>
</feature>
<feature type="transmembrane region" description="Helical" evidence="6">
    <location>
        <begin position="186"/>
        <end position="206"/>
    </location>
</feature>
<evidence type="ECO:0000256" key="1">
    <source>
        <dbReference type="ARBA" id="ARBA00004651"/>
    </source>
</evidence>
<accession>A0ABY4PFU1</accession>
<dbReference type="RefSeq" id="WP_249510634.1">
    <property type="nucleotide sequence ID" value="NZ_CP093362.1"/>
</dbReference>
<evidence type="ECO:0000256" key="4">
    <source>
        <dbReference type="ARBA" id="ARBA00022989"/>
    </source>
</evidence>
<evidence type="ECO:0000256" key="2">
    <source>
        <dbReference type="ARBA" id="ARBA00022475"/>
    </source>
</evidence>
<dbReference type="PANTHER" id="PTHR23513:SF6">
    <property type="entry name" value="MAJOR FACILITATOR SUPERFAMILY ASSOCIATED DOMAIN-CONTAINING PROTEIN"/>
    <property type="match status" value="1"/>
</dbReference>
<evidence type="ECO:0000256" key="6">
    <source>
        <dbReference type="SAM" id="Phobius"/>
    </source>
</evidence>
<protein>
    <submittedName>
        <fullName evidence="7">MFS transporter</fullName>
    </submittedName>
</protein>
<sequence>MDSNGGTIAKTKINISNHASNLQIVKDFASNIIGSFSGGMLSFAMGLMLLSETKSPISSGLGMIIGPIMSLLFLVPIGNIVDTYRHKNIILTSMMIRIITMTIFYFTINMFNGNGKLIPVIIFLSINSVSTNFSSTAYDASVHELVNDEKIEKLSSLTQIASSISSIFAPMLGVALYSIIGFDLFILIEIISSIFSLLITSSMKFYKIKQVSSENSKQSSLDKFKEGFNYIKGFKFVRYIIMIGAVFNFCFTSITIGVPYITKIQMHLGNGPVSVYESAASVGMLLGGLTMSIMPKKAGYMIKFILPTLLGIFMLISISGIAFFHTPITVSIFVGVIMIALMFLLAILNITTQVLIQKNVENDFLGRVMSLIIALNMSTMPLGALFFSIMFKIVSNTSMIFVISGLILLVYFMILLPSLLRMFKSSKIIS</sequence>
<dbReference type="Proteomes" id="UP000831859">
    <property type="component" value="Chromosome"/>
</dbReference>
<evidence type="ECO:0000256" key="3">
    <source>
        <dbReference type="ARBA" id="ARBA00022692"/>
    </source>
</evidence>
<feature type="transmembrane region" description="Helical" evidence="6">
    <location>
        <begin position="399"/>
        <end position="420"/>
    </location>
</feature>
<feature type="transmembrane region" description="Helical" evidence="6">
    <location>
        <begin position="368"/>
        <end position="393"/>
    </location>
</feature>
<proteinExistence type="predicted"/>
<reference evidence="7 8" key="1">
    <citation type="journal article" date="2022" name="Int. J. Syst. Evol. Microbiol.">
        <title>Apilactobacillus apisilvae sp. nov., Nicolia spurrieriana gen. nov. sp. nov., Bombilactobacillus folatiphilus sp. nov. and Bombilactobacillus thymidiniphilus sp. nov., four new lactic acid bacterial isolates from stingless bees Tetragonula carbonaria and Austroplebeia australis.</title>
        <authorList>
            <person name="Oliphant S.A."/>
            <person name="Watson-Haigh N.S."/>
            <person name="Sumby K.M."/>
            <person name="Gardner J."/>
            <person name="Groom S."/>
            <person name="Jiranek V."/>
        </authorList>
    </citation>
    <scope>NUCLEOTIDE SEQUENCE [LARGE SCALE GENOMIC DNA]</scope>
    <source>
        <strain evidence="7 8">SG5_A10</strain>
    </source>
</reference>
<dbReference type="InterPro" id="IPR036259">
    <property type="entry name" value="MFS_trans_sf"/>
</dbReference>
<evidence type="ECO:0000313" key="8">
    <source>
        <dbReference type="Proteomes" id="UP000831859"/>
    </source>
</evidence>
<organism evidence="7 8">
    <name type="scientific">Apilactobacillus apisilvae</name>
    <dbReference type="NCBI Taxonomy" id="2923364"/>
    <lineage>
        <taxon>Bacteria</taxon>
        <taxon>Bacillati</taxon>
        <taxon>Bacillota</taxon>
        <taxon>Bacilli</taxon>
        <taxon>Lactobacillales</taxon>
        <taxon>Lactobacillaceae</taxon>
        <taxon>Apilactobacillus</taxon>
    </lineage>
</organism>
<keyword evidence="2" id="KW-1003">Cell membrane</keyword>
<comment type="subcellular location">
    <subcellularLocation>
        <location evidence="1">Cell membrane</location>
        <topology evidence="1">Multi-pass membrane protein</topology>
    </subcellularLocation>
</comment>
<feature type="transmembrane region" description="Helical" evidence="6">
    <location>
        <begin position="57"/>
        <end position="77"/>
    </location>
</feature>
<keyword evidence="5 6" id="KW-0472">Membrane</keyword>
<name>A0ABY4PFU1_9LACO</name>
<dbReference type="Pfam" id="PF07690">
    <property type="entry name" value="MFS_1"/>
    <property type="match status" value="1"/>
</dbReference>
<dbReference type="EMBL" id="CP093362">
    <property type="protein sequence ID" value="UQS84650.1"/>
    <property type="molecule type" value="Genomic_DNA"/>
</dbReference>
<feature type="transmembrane region" description="Helical" evidence="6">
    <location>
        <begin position="273"/>
        <end position="292"/>
    </location>
</feature>
<keyword evidence="3 6" id="KW-0812">Transmembrane</keyword>
<feature type="transmembrane region" description="Helical" evidence="6">
    <location>
        <begin position="239"/>
        <end position="261"/>
    </location>
</feature>
<evidence type="ECO:0000256" key="5">
    <source>
        <dbReference type="ARBA" id="ARBA00023136"/>
    </source>
</evidence>
<feature type="transmembrane region" description="Helical" evidence="6">
    <location>
        <begin position="330"/>
        <end position="356"/>
    </location>
</feature>
<dbReference type="InterPro" id="IPR011701">
    <property type="entry name" value="MFS"/>
</dbReference>
<dbReference type="CDD" id="cd06173">
    <property type="entry name" value="MFS_MefA_like"/>
    <property type="match status" value="1"/>
</dbReference>
<dbReference type="PANTHER" id="PTHR23513">
    <property type="entry name" value="INTEGRAL MEMBRANE EFFLUX PROTEIN-RELATED"/>
    <property type="match status" value="1"/>
</dbReference>